<organism evidence="8 9">
    <name type="scientific">Heterobasidion irregulare (strain TC 32-1)</name>
    <dbReference type="NCBI Taxonomy" id="747525"/>
    <lineage>
        <taxon>Eukaryota</taxon>
        <taxon>Fungi</taxon>
        <taxon>Dikarya</taxon>
        <taxon>Basidiomycota</taxon>
        <taxon>Agaricomycotina</taxon>
        <taxon>Agaricomycetes</taxon>
        <taxon>Russulales</taxon>
        <taxon>Bondarzewiaceae</taxon>
        <taxon>Heterobasidion</taxon>
        <taxon>Heterobasidion annosum species complex</taxon>
    </lineage>
</organism>
<evidence type="ECO:0000256" key="3">
    <source>
        <dbReference type="ARBA" id="ARBA00022692"/>
    </source>
</evidence>
<gene>
    <name evidence="8" type="ORF">HETIRDRAFT_32874</name>
</gene>
<evidence type="ECO:0000256" key="5">
    <source>
        <dbReference type="ARBA" id="ARBA00022989"/>
    </source>
</evidence>
<keyword evidence="2 7" id="KW-0337">GPI-anchor biosynthesis</keyword>
<feature type="transmembrane region" description="Helical" evidence="7">
    <location>
        <begin position="210"/>
        <end position="229"/>
    </location>
</feature>
<keyword evidence="4 7" id="KW-0732">Signal</keyword>
<accession>W4KH28</accession>
<dbReference type="Pfam" id="PF04080">
    <property type="entry name" value="Per1"/>
    <property type="match status" value="1"/>
</dbReference>
<comment type="function">
    <text evidence="7">Involved in the lipid remodeling steps of GPI-anchor maturation.</text>
</comment>
<dbReference type="GeneID" id="20671439"/>
<dbReference type="Proteomes" id="UP000030671">
    <property type="component" value="Unassembled WGS sequence"/>
</dbReference>
<dbReference type="eggNOG" id="KOG2970">
    <property type="taxonomic scope" value="Eukaryota"/>
</dbReference>
<keyword evidence="6 7" id="KW-0472">Membrane</keyword>
<dbReference type="KEGG" id="hir:HETIRDRAFT_32874"/>
<dbReference type="OrthoDB" id="419770at2759"/>
<comment type="similarity">
    <text evidence="7">Belongs to the PGAP3 family.</text>
</comment>
<dbReference type="InterPro" id="IPR007217">
    <property type="entry name" value="Per1-like"/>
</dbReference>
<feature type="transmembrane region" description="Helical" evidence="7">
    <location>
        <begin position="313"/>
        <end position="333"/>
    </location>
</feature>
<feature type="transmembrane region" description="Helical" evidence="7">
    <location>
        <begin position="166"/>
        <end position="189"/>
    </location>
</feature>
<evidence type="ECO:0000313" key="9">
    <source>
        <dbReference type="Proteomes" id="UP000030671"/>
    </source>
</evidence>
<dbReference type="GO" id="GO:0006506">
    <property type="term" value="P:GPI anchor biosynthetic process"/>
    <property type="evidence" value="ECO:0007669"/>
    <property type="project" value="UniProtKB-KW"/>
</dbReference>
<name>W4KH28_HETIT</name>
<dbReference type="EMBL" id="KI925455">
    <property type="protein sequence ID" value="ETW85163.1"/>
    <property type="molecule type" value="Genomic_DNA"/>
</dbReference>
<keyword evidence="7" id="KW-0256">Endoplasmic reticulum</keyword>
<dbReference type="GO" id="GO:0016788">
    <property type="term" value="F:hydrolase activity, acting on ester bonds"/>
    <property type="evidence" value="ECO:0007669"/>
    <property type="project" value="TreeGrafter"/>
</dbReference>
<evidence type="ECO:0000256" key="7">
    <source>
        <dbReference type="RuleBase" id="RU365066"/>
    </source>
</evidence>
<evidence type="ECO:0000256" key="4">
    <source>
        <dbReference type="ARBA" id="ARBA00022729"/>
    </source>
</evidence>
<sequence>MRSRLFLCFSALALLSNSVLASSGDRANDFQRCAARCESQTCASDIDHTISFLDALTHWTCADQCKYQCMHTITDFAIETGVPVQQYYGKWPFWRFLGMQEPASVLFSLMNLLLHVWGRAEVQRDVPDGHPMKKYYIWWSYVSSNAWIWSAVLHTRDVSLTEKLDYFSAALTILYSLYFSVIRLFHLYPIDPRNRPFSSSTFDTIQRQKLYYFWSVACVFIYLGHVSYLLNLPRFDYTYNIIFNLVLGLSHNFLWLTFAFPSSYSLFRRFTSKPKSYRPAYATTAAKAVVLTTAATCLELFDFAPWHRVVDAHSLWHLATVPLAVIWYDFLILDARDAGWKGIGA</sequence>
<protein>
    <recommendedName>
        <fullName evidence="7">Post-GPI attachment to proteins factor 3</fullName>
    </recommendedName>
</protein>
<dbReference type="GO" id="GO:0005789">
    <property type="term" value="C:endoplasmic reticulum membrane"/>
    <property type="evidence" value="ECO:0007669"/>
    <property type="project" value="UniProtKB-SubCell"/>
</dbReference>
<dbReference type="InParanoid" id="W4KH28"/>
<dbReference type="STRING" id="747525.W4KH28"/>
<feature type="transmembrane region" description="Helical" evidence="7">
    <location>
        <begin position="280"/>
        <end position="301"/>
    </location>
</feature>
<proteinExistence type="inferred from homology"/>
<feature type="signal peptide" evidence="7">
    <location>
        <begin position="1"/>
        <end position="21"/>
    </location>
</feature>
<dbReference type="PANTHER" id="PTHR13148:SF0">
    <property type="entry name" value="POST-GPI ATTACHMENT TO PROTEINS FACTOR 3"/>
    <property type="match status" value="1"/>
</dbReference>
<feature type="transmembrane region" description="Helical" evidence="7">
    <location>
        <begin position="241"/>
        <end position="260"/>
    </location>
</feature>
<dbReference type="HOGENOM" id="CLU_032917_1_1_1"/>
<dbReference type="PANTHER" id="PTHR13148">
    <property type="entry name" value="PER1-RELATED"/>
    <property type="match status" value="1"/>
</dbReference>
<keyword evidence="9" id="KW-1185">Reference proteome</keyword>
<reference evidence="8 9" key="1">
    <citation type="journal article" date="2012" name="New Phytol.">
        <title>Insight into trade-off between wood decay and parasitism from the genome of a fungal forest pathogen.</title>
        <authorList>
            <person name="Olson A."/>
            <person name="Aerts A."/>
            <person name="Asiegbu F."/>
            <person name="Belbahri L."/>
            <person name="Bouzid O."/>
            <person name="Broberg A."/>
            <person name="Canback B."/>
            <person name="Coutinho P.M."/>
            <person name="Cullen D."/>
            <person name="Dalman K."/>
            <person name="Deflorio G."/>
            <person name="van Diepen L.T."/>
            <person name="Dunand C."/>
            <person name="Duplessis S."/>
            <person name="Durling M."/>
            <person name="Gonthier P."/>
            <person name="Grimwood J."/>
            <person name="Fossdal C.G."/>
            <person name="Hansson D."/>
            <person name="Henrissat B."/>
            <person name="Hietala A."/>
            <person name="Himmelstrand K."/>
            <person name="Hoffmeister D."/>
            <person name="Hogberg N."/>
            <person name="James T.Y."/>
            <person name="Karlsson M."/>
            <person name="Kohler A."/>
            <person name="Kues U."/>
            <person name="Lee Y.H."/>
            <person name="Lin Y.C."/>
            <person name="Lind M."/>
            <person name="Lindquist E."/>
            <person name="Lombard V."/>
            <person name="Lucas S."/>
            <person name="Lunden K."/>
            <person name="Morin E."/>
            <person name="Murat C."/>
            <person name="Park J."/>
            <person name="Raffaello T."/>
            <person name="Rouze P."/>
            <person name="Salamov A."/>
            <person name="Schmutz J."/>
            <person name="Solheim H."/>
            <person name="Stahlberg J."/>
            <person name="Velez H."/>
            <person name="de Vries R.P."/>
            <person name="Wiebenga A."/>
            <person name="Woodward S."/>
            <person name="Yakovlev I."/>
            <person name="Garbelotto M."/>
            <person name="Martin F."/>
            <person name="Grigoriev I.V."/>
            <person name="Stenlid J."/>
        </authorList>
    </citation>
    <scope>NUCLEOTIDE SEQUENCE [LARGE SCALE GENOMIC DNA]</scope>
    <source>
        <strain evidence="8 9">TC 32-1</strain>
    </source>
</reference>
<evidence type="ECO:0000256" key="6">
    <source>
        <dbReference type="ARBA" id="ARBA00023136"/>
    </source>
</evidence>
<comment type="caution">
    <text evidence="7">Lacks conserved residue(s) required for the propagation of feature annotation.</text>
</comment>
<comment type="subcellular location">
    <subcellularLocation>
        <location evidence="1">Endomembrane system</location>
        <topology evidence="1">Multi-pass membrane protein</topology>
    </subcellularLocation>
    <subcellularLocation>
        <location evidence="7">Endoplasmic reticulum membrane</location>
        <topology evidence="7">Multi-pass membrane protein</topology>
    </subcellularLocation>
</comment>
<keyword evidence="5 7" id="KW-1133">Transmembrane helix</keyword>
<evidence type="ECO:0000256" key="2">
    <source>
        <dbReference type="ARBA" id="ARBA00022502"/>
    </source>
</evidence>
<feature type="chain" id="PRO_5016482891" description="Post-GPI attachment to proteins factor 3" evidence="7">
    <location>
        <begin position="22"/>
        <end position="345"/>
    </location>
</feature>
<dbReference type="RefSeq" id="XP_009541749.1">
    <property type="nucleotide sequence ID" value="XM_009543454.1"/>
</dbReference>
<feature type="transmembrane region" description="Helical" evidence="7">
    <location>
        <begin position="135"/>
        <end position="154"/>
    </location>
</feature>
<keyword evidence="3 7" id="KW-0812">Transmembrane</keyword>
<evidence type="ECO:0000256" key="1">
    <source>
        <dbReference type="ARBA" id="ARBA00004127"/>
    </source>
</evidence>
<evidence type="ECO:0000313" key="8">
    <source>
        <dbReference type="EMBL" id="ETW85163.1"/>
    </source>
</evidence>
<dbReference type="FunCoup" id="W4KH28">
    <property type="interactions" value="63"/>
</dbReference>
<dbReference type="AlphaFoldDB" id="W4KH28"/>